<reference evidence="1 2" key="1">
    <citation type="submission" date="2019-09" db="EMBL/GenBank/DDBJ databases">
        <title>In-depth cultivation of the pig gut microbiome towards novel bacterial diversity and tailored functional studies.</title>
        <authorList>
            <person name="Wylensek D."/>
            <person name="Hitch T.C.A."/>
            <person name="Clavel T."/>
        </authorList>
    </citation>
    <scope>NUCLEOTIDE SEQUENCE [LARGE SCALE GENOMIC DNA]</scope>
    <source>
        <strain evidence="1 2">PG-178-WT-4</strain>
    </source>
</reference>
<organism evidence="1 2">
    <name type="scientific">Desulfovibrio porci</name>
    <dbReference type="NCBI Taxonomy" id="2605782"/>
    <lineage>
        <taxon>Bacteria</taxon>
        <taxon>Pseudomonadati</taxon>
        <taxon>Thermodesulfobacteriota</taxon>
        <taxon>Desulfovibrionia</taxon>
        <taxon>Desulfovibrionales</taxon>
        <taxon>Desulfovibrionaceae</taxon>
        <taxon>Desulfovibrio</taxon>
    </lineage>
</organism>
<dbReference type="AlphaFoldDB" id="A0A6L5XP29"/>
<sequence length="73" mass="8193">MKCSVAAHNAARREAALILGKTTFFPRMSALKWQHFKANLLLCEDRFAEKRCFRLTHAAFGGTPDFRPAASIP</sequence>
<proteinExistence type="predicted"/>
<evidence type="ECO:0000313" key="1">
    <source>
        <dbReference type="EMBL" id="MSS28641.1"/>
    </source>
</evidence>
<protein>
    <submittedName>
        <fullName evidence="1">Uncharacterized protein</fullName>
    </submittedName>
</protein>
<keyword evidence="2" id="KW-1185">Reference proteome</keyword>
<comment type="caution">
    <text evidence="1">The sequence shown here is derived from an EMBL/GenBank/DDBJ whole genome shotgun (WGS) entry which is preliminary data.</text>
</comment>
<evidence type="ECO:0000313" key="2">
    <source>
        <dbReference type="Proteomes" id="UP000477488"/>
    </source>
</evidence>
<dbReference type="Proteomes" id="UP000477488">
    <property type="component" value="Unassembled WGS sequence"/>
</dbReference>
<accession>A0A6L5XP29</accession>
<name>A0A6L5XP29_9BACT</name>
<dbReference type="RefSeq" id="WP_154512226.1">
    <property type="nucleotide sequence ID" value="NZ_VUMH01000012.1"/>
</dbReference>
<dbReference type="EMBL" id="VUMH01000012">
    <property type="protein sequence ID" value="MSS28641.1"/>
    <property type="molecule type" value="Genomic_DNA"/>
</dbReference>
<gene>
    <name evidence="1" type="ORF">FYJ44_11495</name>
</gene>